<evidence type="ECO:0000256" key="3">
    <source>
        <dbReference type="ARBA" id="ARBA00022750"/>
    </source>
</evidence>
<dbReference type="RefSeq" id="WP_318596127.1">
    <property type="nucleotide sequence ID" value="NZ_JAWSTH010000009.1"/>
</dbReference>
<dbReference type="SUPFAM" id="SSF53163">
    <property type="entry name" value="HybD-like"/>
    <property type="match status" value="1"/>
</dbReference>
<dbReference type="GO" id="GO:0006508">
    <property type="term" value="P:proteolysis"/>
    <property type="evidence" value="ECO:0007669"/>
    <property type="project" value="UniProtKB-KW"/>
</dbReference>
<dbReference type="GO" id="GO:0008233">
    <property type="term" value="F:peptidase activity"/>
    <property type="evidence" value="ECO:0007669"/>
    <property type="project" value="UniProtKB-KW"/>
</dbReference>
<comment type="similarity">
    <text evidence="1">Belongs to the peptidase A31 family.</text>
</comment>
<evidence type="ECO:0000256" key="1">
    <source>
        <dbReference type="ARBA" id="ARBA00006814"/>
    </source>
</evidence>
<dbReference type="NCBIfam" id="TIGR00072">
    <property type="entry name" value="hydrog_prot"/>
    <property type="match status" value="1"/>
</dbReference>
<accession>A0ABU4HKM4</accession>
<evidence type="ECO:0000256" key="2">
    <source>
        <dbReference type="ARBA" id="ARBA00022670"/>
    </source>
</evidence>
<dbReference type="InterPro" id="IPR023430">
    <property type="entry name" value="Pept_HybD-like_dom_sf"/>
</dbReference>
<dbReference type="EMBL" id="JAWSTH010000009">
    <property type="protein sequence ID" value="MDW5593868.1"/>
    <property type="molecule type" value="Genomic_DNA"/>
</dbReference>
<evidence type="ECO:0000256" key="4">
    <source>
        <dbReference type="ARBA" id="ARBA00022801"/>
    </source>
</evidence>
<reference evidence="6" key="1">
    <citation type="submission" date="2023-07" db="EMBL/GenBank/DDBJ databases">
        <title>Conexibacter stalactiti sp. nov., isolated from stalactites in a lava cave and emended description of the genus Conexibacter.</title>
        <authorList>
            <person name="Lee S.D."/>
        </authorList>
    </citation>
    <scope>NUCLEOTIDE SEQUENCE [LARGE SCALE GENOMIC DNA]</scope>
    <source>
        <strain evidence="6">KCTC 39840</strain>
    </source>
</reference>
<reference evidence="5 6" key="2">
    <citation type="submission" date="2023-10" db="EMBL/GenBank/DDBJ databases">
        <authorList>
            <person name="Han X.F."/>
        </authorList>
    </citation>
    <scope>NUCLEOTIDE SEQUENCE [LARGE SCALE GENOMIC DNA]</scope>
    <source>
        <strain evidence="5 6">KCTC 39840</strain>
    </source>
</reference>
<keyword evidence="6" id="KW-1185">Reference proteome</keyword>
<keyword evidence="4" id="KW-0378">Hydrolase</keyword>
<protein>
    <submittedName>
        <fullName evidence="5">Hydrogenase maturation protease</fullName>
    </submittedName>
</protein>
<dbReference type="PANTHER" id="PTHR30302:SF1">
    <property type="entry name" value="HYDROGENASE 2 MATURATION PROTEASE"/>
    <property type="match status" value="1"/>
</dbReference>
<keyword evidence="2 5" id="KW-0645">Protease</keyword>
<dbReference type="InterPro" id="IPR000671">
    <property type="entry name" value="Peptidase_A31"/>
</dbReference>
<dbReference type="PANTHER" id="PTHR30302">
    <property type="entry name" value="HYDROGENASE 1 MATURATION PROTEASE"/>
    <property type="match status" value="1"/>
</dbReference>
<dbReference type="PRINTS" id="PR00446">
    <property type="entry name" value="HYDRGNUPTAKE"/>
</dbReference>
<dbReference type="Gene3D" id="3.40.50.1450">
    <property type="entry name" value="HybD-like"/>
    <property type="match status" value="1"/>
</dbReference>
<dbReference type="Proteomes" id="UP001284601">
    <property type="component" value="Unassembled WGS sequence"/>
</dbReference>
<evidence type="ECO:0000313" key="6">
    <source>
        <dbReference type="Proteomes" id="UP001284601"/>
    </source>
</evidence>
<proteinExistence type="inferred from homology"/>
<organism evidence="5 6">
    <name type="scientific">Conexibacter stalactiti</name>
    <dbReference type="NCBI Taxonomy" id="1940611"/>
    <lineage>
        <taxon>Bacteria</taxon>
        <taxon>Bacillati</taxon>
        <taxon>Actinomycetota</taxon>
        <taxon>Thermoleophilia</taxon>
        <taxon>Solirubrobacterales</taxon>
        <taxon>Conexibacteraceae</taxon>
        <taxon>Conexibacter</taxon>
    </lineage>
</organism>
<comment type="caution">
    <text evidence="5">The sequence shown here is derived from an EMBL/GenBank/DDBJ whole genome shotgun (WGS) entry which is preliminary data.</text>
</comment>
<name>A0ABU4HKM4_9ACTN</name>
<keyword evidence="3" id="KW-0064">Aspartyl protease</keyword>
<gene>
    <name evidence="5" type="ORF">R7226_05955</name>
</gene>
<evidence type="ECO:0000313" key="5">
    <source>
        <dbReference type="EMBL" id="MDW5593868.1"/>
    </source>
</evidence>
<dbReference type="Pfam" id="PF01750">
    <property type="entry name" value="HycI"/>
    <property type="match status" value="1"/>
</dbReference>
<sequence length="171" mass="18145">MSTRTFEKQILVAGVGNAWLRDDAFGGEAARRLERDGVPSGVTVMDFGTSGLDLAYEVMRGYDALILLDASRQGERPGTLFVIEPQRDQFAGALEDGEAIDPHAMDPHTVLRFVSATGGWPGKVVVIGCEPGEVDDVGLGLTPAVEAAVERALTLVRETIATLRTDAAYGG</sequence>